<evidence type="ECO:0000313" key="1">
    <source>
        <dbReference type="EMBL" id="QDU54111.1"/>
    </source>
</evidence>
<dbReference type="RefSeq" id="WP_145245134.1">
    <property type="nucleotide sequence ID" value="NZ_CP036278.1"/>
</dbReference>
<sequence>MIAGNPSTFAIESNITQAYEQLSWLALGCFVIHISGRRYGVFKPDATMLACSFDEVGRRISSRGNHTVPFSELDAGEIALAFSGALYASNPEQYYFGIALPTFYDMIHASRVVWAPDGDEAFDDGSYVLQFDFEAHVRLIAFKSGQESLYDPVTLSDIWLEADNFYSILSQWHDNFSSEWGSMPKCEHPIN</sequence>
<name>A0A518AHA7_9BACT</name>
<dbReference type="OrthoDB" id="8404708at2"/>
<proteinExistence type="predicted"/>
<accession>A0A518AHA7</accession>
<evidence type="ECO:0000313" key="2">
    <source>
        <dbReference type="Proteomes" id="UP000315750"/>
    </source>
</evidence>
<organism evidence="1 2">
    <name type="scientific">Aeoliella mucimassa</name>
    <dbReference type="NCBI Taxonomy" id="2527972"/>
    <lineage>
        <taxon>Bacteria</taxon>
        <taxon>Pseudomonadati</taxon>
        <taxon>Planctomycetota</taxon>
        <taxon>Planctomycetia</taxon>
        <taxon>Pirellulales</taxon>
        <taxon>Lacipirellulaceae</taxon>
        <taxon>Aeoliella</taxon>
    </lineage>
</organism>
<dbReference type="KEGG" id="amuc:Pan181_02910"/>
<dbReference type="Proteomes" id="UP000315750">
    <property type="component" value="Chromosome"/>
</dbReference>
<gene>
    <name evidence="1" type="ORF">Pan181_02910</name>
</gene>
<dbReference type="InterPro" id="IPR028958">
    <property type="entry name" value="Imm42"/>
</dbReference>
<keyword evidence="2" id="KW-1185">Reference proteome</keyword>
<protein>
    <submittedName>
        <fullName evidence="1">Uncharacterized protein</fullName>
    </submittedName>
</protein>
<reference evidence="1 2" key="1">
    <citation type="submission" date="2019-02" db="EMBL/GenBank/DDBJ databases">
        <title>Deep-cultivation of Planctomycetes and their phenomic and genomic characterization uncovers novel biology.</title>
        <authorList>
            <person name="Wiegand S."/>
            <person name="Jogler M."/>
            <person name="Boedeker C."/>
            <person name="Pinto D."/>
            <person name="Vollmers J."/>
            <person name="Rivas-Marin E."/>
            <person name="Kohn T."/>
            <person name="Peeters S.H."/>
            <person name="Heuer A."/>
            <person name="Rast P."/>
            <person name="Oberbeckmann S."/>
            <person name="Bunk B."/>
            <person name="Jeske O."/>
            <person name="Meyerdierks A."/>
            <person name="Storesund J.E."/>
            <person name="Kallscheuer N."/>
            <person name="Luecker S."/>
            <person name="Lage O.M."/>
            <person name="Pohl T."/>
            <person name="Merkel B.J."/>
            <person name="Hornburger P."/>
            <person name="Mueller R.-W."/>
            <person name="Bruemmer F."/>
            <person name="Labrenz M."/>
            <person name="Spormann A.M."/>
            <person name="Op den Camp H."/>
            <person name="Overmann J."/>
            <person name="Amann R."/>
            <person name="Jetten M.S.M."/>
            <person name="Mascher T."/>
            <person name="Medema M.H."/>
            <person name="Devos D.P."/>
            <person name="Kaster A.-K."/>
            <person name="Ovreas L."/>
            <person name="Rohde M."/>
            <person name="Galperin M.Y."/>
            <person name="Jogler C."/>
        </authorList>
    </citation>
    <scope>NUCLEOTIDE SEQUENCE [LARGE SCALE GENOMIC DNA]</scope>
    <source>
        <strain evidence="1 2">Pan181</strain>
    </source>
</reference>
<dbReference type="AlphaFoldDB" id="A0A518AHA7"/>
<dbReference type="Pfam" id="PF15593">
    <property type="entry name" value="Imm42"/>
    <property type="match status" value="1"/>
</dbReference>
<dbReference type="EMBL" id="CP036278">
    <property type="protein sequence ID" value="QDU54111.1"/>
    <property type="molecule type" value="Genomic_DNA"/>
</dbReference>